<organism evidence="1 2">
    <name type="scientific">Aquimarina gracilis</name>
    <dbReference type="NCBI Taxonomy" id="874422"/>
    <lineage>
        <taxon>Bacteria</taxon>
        <taxon>Pseudomonadati</taxon>
        <taxon>Bacteroidota</taxon>
        <taxon>Flavobacteriia</taxon>
        <taxon>Flavobacteriales</taxon>
        <taxon>Flavobacteriaceae</taxon>
        <taxon>Aquimarina</taxon>
    </lineage>
</organism>
<reference evidence="1 2" key="1">
    <citation type="journal article" date="2013" name="Int. J. Syst. Evol. Microbiol.">
        <title>Aquimarina gracilis sp. nov., isolated from the gut microflora of a mussel, Mytilus coruscus, and emended description of Aquimarina spongiae.</title>
        <authorList>
            <person name="Park S.C."/>
            <person name="Choe H.N."/>
            <person name="Baik K.S."/>
            <person name="Seong C.N."/>
        </authorList>
    </citation>
    <scope>NUCLEOTIDE SEQUENCE [LARGE SCALE GENOMIC DNA]</scope>
    <source>
        <strain evidence="1 2">PSC32</strain>
    </source>
</reference>
<accession>A0ABU5ZZY8</accession>
<sequence length="174" mass="20302">MKCKIHMGNKRETKAVIVRRKFVPIQFKITRENQYVNAEAKLPFTSNAVIGMLTTNKVNACSDVPVPNRLYYGITDAQVTDTRFLKIKEGQEYTSVYPPDARIQSIGINTTWWWYYAHPVTDQFPYLFEADFVEQLNDPLKVDVQYPGQCDPIPYYLWSERLNGFAWITYTPET</sequence>
<proteinExistence type="predicted"/>
<dbReference type="EMBL" id="JAYKLX010000009">
    <property type="protein sequence ID" value="MEB3347443.1"/>
    <property type="molecule type" value="Genomic_DNA"/>
</dbReference>
<evidence type="ECO:0000313" key="2">
    <source>
        <dbReference type="Proteomes" id="UP001327027"/>
    </source>
</evidence>
<name>A0ABU5ZZY8_9FLAO</name>
<comment type="caution">
    <text evidence="1">The sequence shown here is derived from an EMBL/GenBank/DDBJ whole genome shotgun (WGS) entry which is preliminary data.</text>
</comment>
<dbReference type="RefSeq" id="WP_324181469.1">
    <property type="nucleotide sequence ID" value="NZ_BAABAW010000014.1"/>
</dbReference>
<evidence type="ECO:0000313" key="1">
    <source>
        <dbReference type="EMBL" id="MEB3347443.1"/>
    </source>
</evidence>
<gene>
    <name evidence="1" type="ORF">U6A24_18350</name>
</gene>
<dbReference type="Proteomes" id="UP001327027">
    <property type="component" value="Unassembled WGS sequence"/>
</dbReference>
<keyword evidence="2" id="KW-1185">Reference proteome</keyword>
<protein>
    <submittedName>
        <fullName evidence="1">Uncharacterized protein</fullName>
    </submittedName>
</protein>